<proteinExistence type="predicted"/>
<reference evidence="3 4" key="1">
    <citation type="submission" date="2017-11" db="EMBL/GenBank/DDBJ databases">
        <title>De novo assembly and phasing of dikaryotic genomes from two isolates of Puccinia coronata f. sp. avenae, the causal agent of oat crown rust.</title>
        <authorList>
            <person name="Miller M.E."/>
            <person name="Zhang Y."/>
            <person name="Omidvar V."/>
            <person name="Sperschneider J."/>
            <person name="Schwessinger B."/>
            <person name="Raley C."/>
            <person name="Palmer J.M."/>
            <person name="Garnica D."/>
            <person name="Upadhyaya N."/>
            <person name="Rathjen J."/>
            <person name="Taylor J.M."/>
            <person name="Park R.F."/>
            <person name="Dodds P.N."/>
            <person name="Hirsch C.D."/>
            <person name="Kianian S.F."/>
            <person name="Figueroa M."/>
        </authorList>
    </citation>
    <scope>NUCLEOTIDE SEQUENCE [LARGE SCALE GENOMIC DNA]</scope>
    <source>
        <strain evidence="3">12NC29</strain>
    </source>
</reference>
<feature type="region of interest" description="Disordered" evidence="1">
    <location>
        <begin position="271"/>
        <end position="299"/>
    </location>
</feature>
<comment type="caution">
    <text evidence="3">The sequence shown here is derived from an EMBL/GenBank/DDBJ whole genome shotgun (WGS) entry which is preliminary data.</text>
</comment>
<dbReference type="EMBL" id="PGCJ01000510">
    <property type="protein sequence ID" value="PLW26993.1"/>
    <property type="molecule type" value="Genomic_DNA"/>
</dbReference>
<dbReference type="PANTHER" id="PTHR45023">
    <property type="match status" value="1"/>
</dbReference>
<keyword evidence="4" id="KW-1185">Reference proteome</keyword>
<name>A0A2N5TNB8_9BASI</name>
<dbReference type="STRING" id="200324.A0A2N5TNB8"/>
<feature type="compositionally biased region" description="Polar residues" evidence="1">
    <location>
        <begin position="162"/>
        <end position="176"/>
    </location>
</feature>
<dbReference type="Proteomes" id="UP000235388">
    <property type="component" value="Unassembled WGS sequence"/>
</dbReference>
<evidence type="ECO:0000313" key="4">
    <source>
        <dbReference type="Proteomes" id="UP000235388"/>
    </source>
</evidence>
<dbReference type="PANTHER" id="PTHR45023:SF4">
    <property type="entry name" value="GLYCINE-RICH PROTEIN-RELATED"/>
    <property type="match status" value="1"/>
</dbReference>
<organism evidence="3 4">
    <name type="scientific">Puccinia coronata f. sp. avenae</name>
    <dbReference type="NCBI Taxonomy" id="200324"/>
    <lineage>
        <taxon>Eukaryota</taxon>
        <taxon>Fungi</taxon>
        <taxon>Dikarya</taxon>
        <taxon>Basidiomycota</taxon>
        <taxon>Pucciniomycotina</taxon>
        <taxon>Pucciniomycetes</taxon>
        <taxon>Pucciniales</taxon>
        <taxon>Pucciniaceae</taxon>
        <taxon>Puccinia</taxon>
    </lineage>
</organism>
<evidence type="ECO:0000259" key="2">
    <source>
        <dbReference type="Pfam" id="PF14303"/>
    </source>
</evidence>
<sequence length="299" mass="34225">MPPKRGANWLPEEDKQLAKSWLKISRDAIRSTGQKREEFFKRVADDYNKYACGIEREANSVMHRWGHIQKSNLKFLAIYQKLEKNRPSGSVLSDLVPDTKKAYYEQEGKQFIYKQAWHVLKISAKWKNLAQTRANPETSTSTTPQDSSLPATQVEDIAPGSELNSTRQAPSESWTQPPGIHATKRLMKDKHFNAKKMKVLADCASNYHEQTLQIQKTNEIRQQIARAEANHVNMEIMKQSEDDLPDDLAREFLRLQKQSIITAKGVVSVTTPRGNVGQRRPRLHRSPRPILCRPGPPIH</sequence>
<protein>
    <recommendedName>
        <fullName evidence="2">No apical meristem-associated C-terminal domain-containing protein</fullName>
    </recommendedName>
</protein>
<evidence type="ECO:0000256" key="1">
    <source>
        <dbReference type="SAM" id="MobiDB-lite"/>
    </source>
</evidence>
<accession>A0A2N5TNB8</accession>
<dbReference type="AlphaFoldDB" id="A0A2N5TNB8"/>
<dbReference type="OrthoDB" id="2506362at2759"/>
<dbReference type="InterPro" id="IPR029466">
    <property type="entry name" value="NAM-associated_C"/>
</dbReference>
<evidence type="ECO:0000313" key="3">
    <source>
        <dbReference type="EMBL" id="PLW26993.1"/>
    </source>
</evidence>
<feature type="domain" description="No apical meristem-associated C-terminal" evidence="2">
    <location>
        <begin position="109"/>
        <end position="260"/>
    </location>
</feature>
<dbReference type="Pfam" id="PF14303">
    <property type="entry name" value="NAM-associated"/>
    <property type="match status" value="1"/>
</dbReference>
<gene>
    <name evidence="3" type="ORF">PCANC_24627</name>
</gene>
<feature type="region of interest" description="Disordered" evidence="1">
    <location>
        <begin position="161"/>
        <end position="180"/>
    </location>
</feature>